<dbReference type="PANTHER" id="PTHR11638">
    <property type="entry name" value="ATP-DEPENDENT CLP PROTEASE"/>
    <property type="match status" value="1"/>
</dbReference>
<keyword evidence="2" id="KW-0067">ATP-binding</keyword>
<dbReference type="Pfam" id="PF10431">
    <property type="entry name" value="ClpB_D2-small"/>
    <property type="match status" value="1"/>
</dbReference>
<gene>
    <name evidence="4" type="ordered locus">AALP_Aa1g204300</name>
</gene>
<sequence length="157" mass="18188">MSEYMEKHSVTRLIEAPPRYTGHSEGGQLTEINRWEWENNRFQNAVIIMTVNLGAGYLLSWREGKVTMQVARDRVMQEVKNHFSPDLLNRLDETVMFDPMSHEHLRKVAQIQLKNVAIRLAEKGVAMAVTNDALDYILATSYDPVYGARPITRWLER</sequence>
<dbReference type="InterPro" id="IPR027417">
    <property type="entry name" value="P-loop_NTPase"/>
</dbReference>
<dbReference type="InterPro" id="IPR003959">
    <property type="entry name" value="ATPase_AAA_core"/>
</dbReference>
<dbReference type="OrthoDB" id="1097521at2759"/>
<dbReference type="Gramene" id="KFK44017">
    <property type="protein sequence ID" value="KFK44017"/>
    <property type="gene ID" value="AALP_AA1G204300"/>
</dbReference>
<protein>
    <recommendedName>
        <fullName evidence="3">Clp ATPase C-terminal domain-containing protein</fullName>
    </recommendedName>
</protein>
<proteinExistence type="predicted"/>
<dbReference type="Pfam" id="PF07724">
    <property type="entry name" value="AAA_2"/>
    <property type="match status" value="2"/>
</dbReference>
<dbReference type="EMBL" id="CM002869">
    <property type="protein sequence ID" value="KFK44017.1"/>
    <property type="molecule type" value="Genomic_DNA"/>
</dbReference>
<dbReference type="InterPro" id="IPR019489">
    <property type="entry name" value="Clp_ATPase_C"/>
</dbReference>
<dbReference type="Gene3D" id="3.40.50.300">
    <property type="entry name" value="P-loop containing nucleotide triphosphate hydrolases"/>
    <property type="match status" value="2"/>
</dbReference>
<dbReference type="eggNOG" id="KOG1051">
    <property type="taxonomic scope" value="Eukaryota"/>
</dbReference>
<dbReference type="GO" id="GO:0005524">
    <property type="term" value="F:ATP binding"/>
    <property type="evidence" value="ECO:0007669"/>
    <property type="project" value="UniProtKB-KW"/>
</dbReference>
<evidence type="ECO:0000256" key="2">
    <source>
        <dbReference type="ARBA" id="ARBA00022840"/>
    </source>
</evidence>
<dbReference type="PANTHER" id="PTHR11638:SF18">
    <property type="entry name" value="HEAT SHOCK PROTEIN 104"/>
    <property type="match status" value="1"/>
</dbReference>
<dbReference type="SMART" id="SM01086">
    <property type="entry name" value="ClpB_D2-small"/>
    <property type="match status" value="1"/>
</dbReference>
<dbReference type="AlphaFoldDB" id="A0A087HPG5"/>
<name>A0A087HPG5_ARAAL</name>
<dbReference type="SUPFAM" id="SSF52540">
    <property type="entry name" value="P-loop containing nucleoside triphosphate hydrolases"/>
    <property type="match status" value="1"/>
</dbReference>
<keyword evidence="5" id="KW-1185">Reference proteome</keyword>
<dbReference type="GO" id="GO:0005737">
    <property type="term" value="C:cytoplasm"/>
    <property type="evidence" value="ECO:0007669"/>
    <property type="project" value="TreeGrafter"/>
</dbReference>
<dbReference type="InterPro" id="IPR050130">
    <property type="entry name" value="ClpA_ClpB"/>
</dbReference>
<evidence type="ECO:0000313" key="4">
    <source>
        <dbReference type="EMBL" id="KFK44017.1"/>
    </source>
</evidence>
<organism evidence="4 5">
    <name type="scientific">Arabis alpina</name>
    <name type="common">Alpine rock-cress</name>
    <dbReference type="NCBI Taxonomy" id="50452"/>
    <lineage>
        <taxon>Eukaryota</taxon>
        <taxon>Viridiplantae</taxon>
        <taxon>Streptophyta</taxon>
        <taxon>Embryophyta</taxon>
        <taxon>Tracheophyta</taxon>
        <taxon>Spermatophyta</taxon>
        <taxon>Magnoliopsida</taxon>
        <taxon>eudicotyledons</taxon>
        <taxon>Gunneridae</taxon>
        <taxon>Pentapetalae</taxon>
        <taxon>rosids</taxon>
        <taxon>malvids</taxon>
        <taxon>Brassicales</taxon>
        <taxon>Brassicaceae</taxon>
        <taxon>Arabideae</taxon>
        <taxon>Arabis</taxon>
    </lineage>
</organism>
<dbReference type="Proteomes" id="UP000029120">
    <property type="component" value="Chromosome 1"/>
</dbReference>
<evidence type="ECO:0000259" key="3">
    <source>
        <dbReference type="SMART" id="SM01086"/>
    </source>
</evidence>
<dbReference type="GO" id="GO:0016887">
    <property type="term" value="F:ATP hydrolysis activity"/>
    <property type="evidence" value="ECO:0007669"/>
    <property type="project" value="InterPro"/>
</dbReference>
<keyword evidence="1" id="KW-0547">Nucleotide-binding</keyword>
<evidence type="ECO:0000313" key="5">
    <source>
        <dbReference type="Proteomes" id="UP000029120"/>
    </source>
</evidence>
<reference evidence="5" key="1">
    <citation type="journal article" date="2015" name="Nat. Plants">
        <title>Genome expansion of Arabis alpina linked with retrotransposition and reduced symmetric DNA methylation.</title>
        <authorList>
            <person name="Willing E.M."/>
            <person name="Rawat V."/>
            <person name="Mandakova T."/>
            <person name="Maumus F."/>
            <person name="James G.V."/>
            <person name="Nordstroem K.J."/>
            <person name="Becker C."/>
            <person name="Warthmann N."/>
            <person name="Chica C."/>
            <person name="Szarzynska B."/>
            <person name="Zytnicki M."/>
            <person name="Albani M.C."/>
            <person name="Kiefer C."/>
            <person name="Bergonzi S."/>
            <person name="Castaings L."/>
            <person name="Mateos J.L."/>
            <person name="Berns M.C."/>
            <person name="Bujdoso N."/>
            <person name="Piofczyk T."/>
            <person name="de Lorenzo L."/>
            <person name="Barrero-Sicilia C."/>
            <person name="Mateos I."/>
            <person name="Piednoel M."/>
            <person name="Hagmann J."/>
            <person name="Chen-Min-Tao R."/>
            <person name="Iglesias-Fernandez R."/>
            <person name="Schuster S.C."/>
            <person name="Alonso-Blanco C."/>
            <person name="Roudier F."/>
            <person name="Carbonero P."/>
            <person name="Paz-Ares J."/>
            <person name="Davis S.J."/>
            <person name="Pecinka A."/>
            <person name="Quesneville H."/>
            <person name="Colot V."/>
            <person name="Lysak M.A."/>
            <person name="Weigel D."/>
            <person name="Coupland G."/>
            <person name="Schneeberger K."/>
        </authorList>
    </citation>
    <scope>NUCLEOTIDE SEQUENCE [LARGE SCALE GENOMIC DNA]</scope>
    <source>
        <strain evidence="5">cv. Pajares</strain>
    </source>
</reference>
<feature type="domain" description="Clp ATPase C-terminal" evidence="3">
    <location>
        <begin position="100"/>
        <end position="157"/>
    </location>
</feature>
<accession>A0A087HPG5</accession>
<evidence type="ECO:0000256" key="1">
    <source>
        <dbReference type="ARBA" id="ARBA00022741"/>
    </source>
</evidence>
<dbReference type="Gene3D" id="1.10.8.60">
    <property type="match status" value="1"/>
</dbReference>
<dbReference type="GO" id="GO:0034605">
    <property type="term" value="P:cellular response to heat"/>
    <property type="evidence" value="ECO:0007669"/>
    <property type="project" value="TreeGrafter"/>
</dbReference>